<evidence type="ECO:0000313" key="6">
    <source>
        <dbReference type="Proteomes" id="UP000286931"/>
    </source>
</evidence>
<dbReference type="InterPro" id="IPR002562">
    <property type="entry name" value="3'-5'_exonuclease_dom"/>
</dbReference>
<protein>
    <recommendedName>
        <fullName evidence="2">DNA polymerase I</fullName>
    </recommendedName>
</protein>
<keyword evidence="6" id="KW-1185">Reference proteome</keyword>
<gene>
    <name evidence="5" type="ORF">EHYA_07559</name>
</gene>
<dbReference type="Gene3D" id="3.30.420.10">
    <property type="entry name" value="Ribonuclease H-like superfamily/Ribonuclease H"/>
    <property type="match status" value="1"/>
</dbReference>
<dbReference type="InterPro" id="IPR043502">
    <property type="entry name" value="DNA/RNA_pol_sf"/>
</dbReference>
<dbReference type="InterPro" id="IPR036397">
    <property type="entry name" value="RNaseH_sf"/>
</dbReference>
<evidence type="ECO:0000256" key="2">
    <source>
        <dbReference type="ARBA" id="ARBA00020311"/>
    </source>
</evidence>
<dbReference type="PANTHER" id="PTHR10133">
    <property type="entry name" value="DNA POLYMERASE I"/>
    <property type="match status" value="1"/>
</dbReference>
<dbReference type="Pfam" id="PF01612">
    <property type="entry name" value="DNA_pol_A_exo1"/>
    <property type="match status" value="1"/>
</dbReference>
<dbReference type="SMART" id="SM00474">
    <property type="entry name" value="35EXOc"/>
    <property type="match status" value="1"/>
</dbReference>
<feature type="domain" description="3'-5' exonuclease" evidence="3">
    <location>
        <begin position="15"/>
        <end position="211"/>
    </location>
</feature>
<dbReference type="InterPro" id="IPR001098">
    <property type="entry name" value="DNA-dir_DNA_pol_A_palm_dom"/>
</dbReference>
<reference evidence="5 6" key="1">
    <citation type="submission" date="2018-12" db="EMBL/GenBank/DDBJ databases">
        <title>Draft genome sequence of Embleya hyalina NBRC 13850T.</title>
        <authorList>
            <person name="Komaki H."/>
            <person name="Hosoyama A."/>
            <person name="Kimura A."/>
            <person name="Ichikawa N."/>
            <person name="Tamura T."/>
        </authorList>
    </citation>
    <scope>NUCLEOTIDE SEQUENCE [LARGE SCALE GENOMIC DNA]</scope>
    <source>
        <strain evidence="5 6">NBRC 13850</strain>
    </source>
</reference>
<evidence type="ECO:0000259" key="3">
    <source>
        <dbReference type="SMART" id="SM00474"/>
    </source>
</evidence>
<name>A0A401YZ16_9ACTN</name>
<comment type="similarity">
    <text evidence="1">Belongs to the DNA polymerase type-A family.</text>
</comment>
<dbReference type="GO" id="GO:0008408">
    <property type="term" value="F:3'-5' exonuclease activity"/>
    <property type="evidence" value="ECO:0007669"/>
    <property type="project" value="InterPro"/>
</dbReference>
<dbReference type="Pfam" id="PF00476">
    <property type="entry name" value="DNA_pol_A"/>
    <property type="match status" value="1"/>
</dbReference>
<dbReference type="SUPFAM" id="SSF56672">
    <property type="entry name" value="DNA/RNA polymerases"/>
    <property type="match status" value="1"/>
</dbReference>
<dbReference type="InterPro" id="IPR002298">
    <property type="entry name" value="DNA_polymerase_A"/>
</dbReference>
<dbReference type="RefSeq" id="WP_126641607.1">
    <property type="nucleotide sequence ID" value="NZ_BIFH01000035.1"/>
</dbReference>
<dbReference type="OrthoDB" id="5196455at2"/>
<dbReference type="GO" id="GO:0003887">
    <property type="term" value="F:DNA-directed DNA polymerase activity"/>
    <property type="evidence" value="ECO:0007669"/>
    <property type="project" value="InterPro"/>
</dbReference>
<dbReference type="PANTHER" id="PTHR10133:SF62">
    <property type="entry name" value="DNA POLYMERASE THETA"/>
    <property type="match status" value="1"/>
</dbReference>
<dbReference type="Gene3D" id="3.30.70.370">
    <property type="match status" value="1"/>
</dbReference>
<dbReference type="InterPro" id="IPR012337">
    <property type="entry name" value="RNaseH-like_sf"/>
</dbReference>
<dbReference type="Gene3D" id="1.10.150.20">
    <property type="entry name" value="5' to 3' exonuclease, C-terminal subdomain"/>
    <property type="match status" value="1"/>
</dbReference>
<evidence type="ECO:0000259" key="4">
    <source>
        <dbReference type="SMART" id="SM00482"/>
    </source>
</evidence>
<comment type="caution">
    <text evidence="5">The sequence shown here is derived from an EMBL/GenBank/DDBJ whole genome shotgun (WGS) entry which is preliminary data.</text>
</comment>
<dbReference type="GO" id="GO:0006261">
    <property type="term" value="P:DNA-templated DNA replication"/>
    <property type="evidence" value="ECO:0007669"/>
    <property type="project" value="InterPro"/>
</dbReference>
<dbReference type="GO" id="GO:0003677">
    <property type="term" value="F:DNA binding"/>
    <property type="evidence" value="ECO:0007669"/>
    <property type="project" value="InterPro"/>
</dbReference>
<feature type="domain" description="DNA-directed DNA polymerase family A palm" evidence="4">
    <location>
        <begin position="372"/>
        <end position="555"/>
    </location>
</feature>
<evidence type="ECO:0000256" key="1">
    <source>
        <dbReference type="ARBA" id="ARBA00007705"/>
    </source>
</evidence>
<dbReference type="Proteomes" id="UP000286931">
    <property type="component" value="Unassembled WGS sequence"/>
</dbReference>
<accession>A0A401YZ16</accession>
<dbReference type="SUPFAM" id="SSF53098">
    <property type="entry name" value="Ribonuclease H-like"/>
    <property type="match status" value="1"/>
</dbReference>
<dbReference type="AlphaFoldDB" id="A0A401YZ16"/>
<dbReference type="PRINTS" id="PR00868">
    <property type="entry name" value="DNAPOLI"/>
</dbReference>
<dbReference type="EMBL" id="BIFH01000035">
    <property type="protein sequence ID" value="GCD99837.1"/>
    <property type="molecule type" value="Genomic_DNA"/>
</dbReference>
<evidence type="ECO:0000313" key="5">
    <source>
        <dbReference type="EMBL" id="GCD99837.1"/>
    </source>
</evidence>
<dbReference type="SMART" id="SM00482">
    <property type="entry name" value="POLAc"/>
    <property type="match status" value="1"/>
</dbReference>
<dbReference type="GO" id="GO:0006302">
    <property type="term" value="P:double-strand break repair"/>
    <property type="evidence" value="ECO:0007669"/>
    <property type="project" value="TreeGrafter"/>
</dbReference>
<proteinExistence type="inferred from homology"/>
<organism evidence="5 6">
    <name type="scientific">Embleya hyalina</name>
    <dbReference type="NCBI Taxonomy" id="516124"/>
    <lineage>
        <taxon>Bacteria</taxon>
        <taxon>Bacillati</taxon>
        <taxon>Actinomycetota</taxon>
        <taxon>Actinomycetes</taxon>
        <taxon>Kitasatosporales</taxon>
        <taxon>Streptomycetaceae</taxon>
        <taxon>Embleya</taxon>
    </lineage>
</organism>
<dbReference type="Gene3D" id="1.20.1060.10">
    <property type="entry name" value="Taq DNA Polymerase, Chain T, domain 4"/>
    <property type="match status" value="1"/>
</dbReference>
<sequence>MKRLSYTIRSTPVQINIVETVDDLSRFYLFVRDNRQLLGWDTETTGLDWWSDDFRVRLVQFGTADESWVLPVELDSHFTDAAVWALGFASQLVAHNGTFDMHAMEAACGLPMEAVAPKSLDTKLLAHLVDPRALKEGGSGLRLEELTAYYLCTRTAAEVKGSASQIARRLKVSRAEMWKAVDLTDDEYLLYAGCDPVLAYRLCARLLPQVPPRSRRAGLISWEHRLAHITAKIERTGYLLDVDYALEQIAALASEQRGWQAIAAEHGVENVASTRQVAQALIERGIKIPGRTKTGLPKVDDALLASYPDDPLCQAVIRAKRAGKWRTTWFENAVLNRDSNDRVHASINSCQARTARMTITGAVAAQTFPASSSFVRHEFLADEGDVSVSIDYGNMELRVLAAYSQDPVMLDAFRDGKDLHQITADAAGVPRKVGKMANFLTVFGGGPKALAQQAGISLELARATLAAFNETYRGVGRLADRLTREAKRSGYIYTATGRRLPVDKHRAYSALNYFIQSSSRDITARALIELDKAGFTPHVRLPIHDELVFSFPRERAGELAEQAARIMEITIRGVLIPAEPEIGDRSWGSILDLADSKH</sequence>